<comment type="caution">
    <text evidence="1">The sequence shown here is derived from an EMBL/GenBank/DDBJ whole genome shotgun (WGS) entry which is preliminary data.</text>
</comment>
<proteinExistence type="predicted"/>
<protein>
    <submittedName>
        <fullName evidence="1">Uncharacterized protein</fullName>
    </submittedName>
</protein>
<dbReference type="EMBL" id="JAHKRT010000002">
    <property type="protein sequence ID" value="MBU3077309.1"/>
    <property type="molecule type" value="Genomic_DNA"/>
</dbReference>
<sequence length="146" mass="16251">MEIRQAKAERTFSPANIREAANKFSTAEIATGETRTFGGSSCCRLCPQEPQGRRRSDLQTEQFAERGATFSLWNSLVIYGHLPGDNFAVRTNLRQDWHESIFGKPTDPLTGLLQDLECGWNPSVLSLQAFVTRLDQAESARSGRCA</sequence>
<evidence type="ECO:0000313" key="1">
    <source>
        <dbReference type="EMBL" id="MBU3077309.1"/>
    </source>
</evidence>
<gene>
    <name evidence="1" type="ORF">KOF26_05455</name>
</gene>
<name>A0ABS6BG95_9SPHN</name>
<reference evidence="1 2" key="1">
    <citation type="submission" date="2021-06" db="EMBL/GenBank/DDBJ databases">
        <title>Sphingomonas sp. XMGL2, whole genome shotgun sequencing project.</title>
        <authorList>
            <person name="Zhao G."/>
            <person name="Shen L."/>
        </authorList>
    </citation>
    <scope>NUCLEOTIDE SEQUENCE [LARGE SCALE GENOMIC DNA]</scope>
    <source>
        <strain evidence="1 2">XMGL2</strain>
    </source>
</reference>
<dbReference type="RefSeq" id="WP_216321289.1">
    <property type="nucleotide sequence ID" value="NZ_JAHKRT010000002.1"/>
</dbReference>
<keyword evidence="2" id="KW-1185">Reference proteome</keyword>
<accession>A0ABS6BG95</accession>
<dbReference type="Proteomes" id="UP000776276">
    <property type="component" value="Unassembled WGS sequence"/>
</dbReference>
<organism evidence="1 2">
    <name type="scientific">Sphingomonas quercus</name>
    <dbReference type="NCBI Taxonomy" id="2842451"/>
    <lineage>
        <taxon>Bacteria</taxon>
        <taxon>Pseudomonadati</taxon>
        <taxon>Pseudomonadota</taxon>
        <taxon>Alphaproteobacteria</taxon>
        <taxon>Sphingomonadales</taxon>
        <taxon>Sphingomonadaceae</taxon>
        <taxon>Sphingomonas</taxon>
    </lineage>
</organism>
<evidence type="ECO:0000313" key="2">
    <source>
        <dbReference type="Proteomes" id="UP000776276"/>
    </source>
</evidence>